<sequence length="349" mass="39314">MYNQTSKEWKDMSYFAIPDGDRLKNIFLFATSDVLIPLISILGLAGNTVSMMILYQNGLRKCSNILIFYLAVADTIYLLGINNFPLEIYLNLNVRFGYFISEACAYSLYCLFHVFVLMETMGKVVSMILPTLIIAERFTAVYFPLKFTRIFTVRRVRISAIALFPLGLPVYILFYPMTVFVYTLDTARNESVGLILKSRTYGGDAQLFTAVSEVYSALCGPCCVGFVSLGCVLISARIRLQMRQRKSMSLSISGNTRITQDVHVLFPEHATVTFSERTARLSPGFDFRNDKVENASRVDPSKTISSLQSNNLSYQRTLSSTSKGGIAFLHKCRRENLSSAKPKHPKRTT</sequence>
<dbReference type="Proteomes" id="UP001497497">
    <property type="component" value="Unassembled WGS sequence"/>
</dbReference>
<dbReference type="InterPro" id="IPR017452">
    <property type="entry name" value="GPCR_Rhodpsn_7TM"/>
</dbReference>
<feature type="transmembrane region" description="Helical" evidence="8">
    <location>
        <begin position="214"/>
        <end position="236"/>
    </location>
</feature>
<dbReference type="EMBL" id="CAXITT010000001">
    <property type="protein sequence ID" value="CAL1525854.1"/>
    <property type="molecule type" value="Genomic_DNA"/>
</dbReference>
<evidence type="ECO:0000256" key="1">
    <source>
        <dbReference type="ARBA" id="ARBA00004141"/>
    </source>
</evidence>
<dbReference type="PANTHER" id="PTHR24243">
    <property type="entry name" value="G-PROTEIN COUPLED RECEPTOR"/>
    <property type="match status" value="1"/>
</dbReference>
<dbReference type="AlphaFoldDB" id="A0AAV2H0Q4"/>
<evidence type="ECO:0000313" key="11">
    <source>
        <dbReference type="Proteomes" id="UP001497497"/>
    </source>
</evidence>
<organism evidence="10 11">
    <name type="scientific">Lymnaea stagnalis</name>
    <name type="common">Great pond snail</name>
    <name type="synonym">Helix stagnalis</name>
    <dbReference type="NCBI Taxonomy" id="6523"/>
    <lineage>
        <taxon>Eukaryota</taxon>
        <taxon>Metazoa</taxon>
        <taxon>Spiralia</taxon>
        <taxon>Lophotrochozoa</taxon>
        <taxon>Mollusca</taxon>
        <taxon>Gastropoda</taxon>
        <taxon>Heterobranchia</taxon>
        <taxon>Euthyneura</taxon>
        <taxon>Panpulmonata</taxon>
        <taxon>Hygrophila</taxon>
        <taxon>Lymnaeoidea</taxon>
        <taxon>Lymnaeidae</taxon>
        <taxon>Lymnaea</taxon>
    </lineage>
</organism>
<feature type="transmembrane region" description="Helical" evidence="8">
    <location>
        <begin position="156"/>
        <end position="174"/>
    </location>
</feature>
<dbReference type="PRINTS" id="PR00237">
    <property type="entry name" value="GPCRRHODOPSN"/>
</dbReference>
<keyword evidence="11" id="KW-1185">Reference proteome</keyword>
<keyword evidence="6" id="KW-0675">Receptor</keyword>
<feature type="domain" description="G-protein coupled receptors family 1 profile" evidence="9">
    <location>
        <begin position="46"/>
        <end position="168"/>
    </location>
</feature>
<comment type="subcellular location">
    <subcellularLocation>
        <location evidence="1">Membrane</location>
        <topology evidence="1">Multi-pass membrane protein</topology>
    </subcellularLocation>
</comment>
<protein>
    <recommendedName>
        <fullName evidence="9">G-protein coupled receptors family 1 profile domain-containing protein</fullName>
    </recommendedName>
</protein>
<dbReference type="PROSITE" id="PS50262">
    <property type="entry name" value="G_PROTEIN_RECEP_F1_2"/>
    <property type="match status" value="1"/>
</dbReference>
<evidence type="ECO:0000259" key="9">
    <source>
        <dbReference type="PROSITE" id="PS50262"/>
    </source>
</evidence>
<evidence type="ECO:0000256" key="4">
    <source>
        <dbReference type="ARBA" id="ARBA00023040"/>
    </source>
</evidence>
<dbReference type="SUPFAM" id="SSF81321">
    <property type="entry name" value="Family A G protein-coupled receptor-like"/>
    <property type="match status" value="1"/>
</dbReference>
<keyword evidence="7" id="KW-0807">Transducer</keyword>
<gene>
    <name evidence="10" type="ORF">GSLYS_00000031001</name>
</gene>
<dbReference type="PANTHER" id="PTHR24243:SF208">
    <property type="entry name" value="PYROKININ-1 RECEPTOR"/>
    <property type="match status" value="1"/>
</dbReference>
<proteinExistence type="predicted"/>
<dbReference type="Gene3D" id="1.20.1070.10">
    <property type="entry name" value="Rhodopsin 7-helix transmembrane proteins"/>
    <property type="match status" value="1"/>
</dbReference>
<dbReference type="InterPro" id="IPR000276">
    <property type="entry name" value="GPCR_Rhodpsn"/>
</dbReference>
<accession>A0AAV2H0Q4</accession>
<evidence type="ECO:0000256" key="8">
    <source>
        <dbReference type="SAM" id="Phobius"/>
    </source>
</evidence>
<keyword evidence="5 8" id="KW-0472">Membrane</keyword>
<feature type="transmembrane region" description="Helical" evidence="8">
    <location>
        <begin position="26"/>
        <end position="45"/>
    </location>
</feature>
<evidence type="ECO:0000256" key="6">
    <source>
        <dbReference type="ARBA" id="ARBA00023170"/>
    </source>
</evidence>
<keyword evidence="2 8" id="KW-0812">Transmembrane</keyword>
<feature type="transmembrane region" description="Helical" evidence="8">
    <location>
        <begin position="96"/>
        <end position="118"/>
    </location>
</feature>
<reference evidence="10 11" key="1">
    <citation type="submission" date="2024-04" db="EMBL/GenBank/DDBJ databases">
        <authorList>
            <consortium name="Genoscope - CEA"/>
            <person name="William W."/>
        </authorList>
    </citation>
    <scope>NUCLEOTIDE SEQUENCE [LARGE SCALE GENOMIC DNA]</scope>
</reference>
<dbReference type="GO" id="GO:0004930">
    <property type="term" value="F:G protein-coupled receptor activity"/>
    <property type="evidence" value="ECO:0007669"/>
    <property type="project" value="UniProtKB-KW"/>
</dbReference>
<evidence type="ECO:0000256" key="7">
    <source>
        <dbReference type="ARBA" id="ARBA00023224"/>
    </source>
</evidence>
<feature type="non-terminal residue" evidence="10">
    <location>
        <position position="349"/>
    </location>
</feature>
<evidence type="ECO:0000256" key="2">
    <source>
        <dbReference type="ARBA" id="ARBA00022692"/>
    </source>
</evidence>
<evidence type="ECO:0000256" key="5">
    <source>
        <dbReference type="ARBA" id="ARBA00023136"/>
    </source>
</evidence>
<keyword evidence="3 8" id="KW-1133">Transmembrane helix</keyword>
<dbReference type="GO" id="GO:0005886">
    <property type="term" value="C:plasma membrane"/>
    <property type="evidence" value="ECO:0007669"/>
    <property type="project" value="TreeGrafter"/>
</dbReference>
<evidence type="ECO:0000256" key="3">
    <source>
        <dbReference type="ARBA" id="ARBA00022989"/>
    </source>
</evidence>
<feature type="transmembrane region" description="Helical" evidence="8">
    <location>
        <begin position="65"/>
        <end position="84"/>
    </location>
</feature>
<name>A0AAV2H0Q4_LYMST</name>
<evidence type="ECO:0000313" key="10">
    <source>
        <dbReference type="EMBL" id="CAL1525854.1"/>
    </source>
</evidence>
<comment type="caution">
    <text evidence="10">The sequence shown here is derived from an EMBL/GenBank/DDBJ whole genome shotgun (WGS) entry which is preliminary data.</text>
</comment>
<keyword evidence="4" id="KW-0297">G-protein coupled receptor</keyword>